<feature type="compositionally biased region" description="Gly residues" evidence="1">
    <location>
        <begin position="356"/>
        <end position="442"/>
    </location>
</feature>
<protein>
    <submittedName>
        <fullName evidence="3">HlyD family secretion protein</fullName>
    </submittedName>
</protein>
<feature type="compositionally biased region" description="Low complexity" evidence="1">
    <location>
        <begin position="681"/>
        <end position="691"/>
    </location>
</feature>
<comment type="caution">
    <text evidence="3">The sequence shown here is derived from an EMBL/GenBank/DDBJ whole genome shotgun (WGS) entry which is preliminary data.</text>
</comment>
<feature type="compositionally biased region" description="Low complexity" evidence="1">
    <location>
        <begin position="443"/>
        <end position="455"/>
    </location>
</feature>
<feature type="transmembrane region" description="Helical" evidence="2">
    <location>
        <begin position="45"/>
        <end position="65"/>
    </location>
</feature>
<dbReference type="GO" id="GO:1990281">
    <property type="term" value="C:efflux pump complex"/>
    <property type="evidence" value="ECO:0007669"/>
    <property type="project" value="TreeGrafter"/>
</dbReference>
<keyword evidence="2" id="KW-0472">Membrane</keyword>
<dbReference type="SUPFAM" id="SSF111369">
    <property type="entry name" value="HlyD-like secretion proteins"/>
    <property type="match status" value="1"/>
</dbReference>
<dbReference type="GO" id="GO:0015562">
    <property type="term" value="F:efflux transmembrane transporter activity"/>
    <property type="evidence" value="ECO:0007669"/>
    <property type="project" value="TreeGrafter"/>
</dbReference>
<keyword evidence="2" id="KW-1133">Transmembrane helix</keyword>
<feature type="compositionally biased region" description="Gly residues" evidence="1">
    <location>
        <begin position="692"/>
        <end position="723"/>
    </location>
</feature>
<dbReference type="PANTHER" id="PTHR30469:SF33">
    <property type="entry name" value="SLR1207 PROTEIN"/>
    <property type="match status" value="1"/>
</dbReference>
<dbReference type="SUPFAM" id="SSF51230">
    <property type="entry name" value="Single hybrid motif"/>
    <property type="match status" value="1"/>
</dbReference>
<accession>A0A2M8W6Z0</accession>
<reference evidence="3 4" key="1">
    <citation type="submission" date="2017-11" db="EMBL/GenBank/DDBJ databases">
        <title>Genomic Encyclopedia of Archaeal and Bacterial Type Strains, Phase II (KMG-II): From Individual Species to Whole Genera.</title>
        <authorList>
            <person name="Goeker M."/>
        </authorList>
    </citation>
    <scope>NUCLEOTIDE SEQUENCE [LARGE SCALE GENOMIC DNA]</scope>
    <source>
        <strain evidence="3 4">DSM 22413</strain>
    </source>
</reference>
<proteinExistence type="predicted"/>
<feature type="region of interest" description="Disordered" evidence="1">
    <location>
        <begin position="681"/>
        <end position="723"/>
    </location>
</feature>
<dbReference type="OrthoDB" id="5197506at2"/>
<dbReference type="InterPro" id="IPR011053">
    <property type="entry name" value="Single_hybrid_motif"/>
</dbReference>
<keyword evidence="4" id="KW-1185">Reference proteome</keyword>
<dbReference type="AlphaFoldDB" id="A0A2M8W6Z0"/>
<dbReference type="Proteomes" id="UP000231586">
    <property type="component" value="Unassembled WGS sequence"/>
</dbReference>
<keyword evidence="2" id="KW-0812">Transmembrane</keyword>
<dbReference type="Gene3D" id="2.40.50.100">
    <property type="match status" value="1"/>
</dbReference>
<dbReference type="Gene3D" id="2.40.30.170">
    <property type="match status" value="1"/>
</dbReference>
<gene>
    <name evidence="3" type="ORF">CLV34_2620</name>
</gene>
<dbReference type="Gene3D" id="6.20.50.140">
    <property type="match status" value="1"/>
</dbReference>
<feature type="compositionally biased region" description="Low complexity" evidence="1">
    <location>
        <begin position="184"/>
        <end position="198"/>
    </location>
</feature>
<feature type="compositionally biased region" description="Polar residues" evidence="1">
    <location>
        <begin position="1"/>
        <end position="11"/>
    </location>
</feature>
<evidence type="ECO:0000313" key="3">
    <source>
        <dbReference type="EMBL" id="PJI86700.1"/>
    </source>
</evidence>
<dbReference type="PANTHER" id="PTHR30469">
    <property type="entry name" value="MULTIDRUG RESISTANCE PROTEIN MDTA"/>
    <property type="match status" value="1"/>
</dbReference>
<feature type="region of interest" description="Disordered" evidence="1">
    <location>
        <begin position="273"/>
        <end position="301"/>
    </location>
</feature>
<evidence type="ECO:0000256" key="2">
    <source>
        <dbReference type="SAM" id="Phobius"/>
    </source>
</evidence>
<sequence length="723" mass="68523">MPEQSTPQQGPLLTGFENEPSSPAHVRAPRLTPRERRRRARRRRVLVAGVSAAALVAVGGVAVAVTRDGGTHYRTADVTTGDVDQTVHTDGTVASAARDDASFPVAGTVASVKVAVGDTVKAGQVLATLDTDDLQDAVDDAQDTLTSAEQTLADDLEAQANGETVSDSSGSGSGGGSGTGGAANAGSTTSGRASTQTSVQTAAYVVRTSGGKPTGTTTSSTDDVAAAQKKVASAQEALLAQYEIASKALSTSSDGVTASQATCAAFLAATTADTDDADDSTGGGTGTGTGSSTGSDDDSTVADALKDCQDAISGVLTDQTTVDAAQQKLLSLATALDQAVDELVAAVDAEQNAAGSGSGSGGSGSGSGAGTDSGSGAGTDSGSGAGKGSGTGNGSGTGSGAGSGTGGASGGGAGTGGGAGSSGFSGSGGSAGSGDSGSGSSTGSGSHSGSDSSGSTSGGAGGASGGVAVTAERILADRAAVDVAQQDVDIATASASHSELTSRIAGTVAEVSIAKGDSVSASSSSEVVTVVGKTGYVVDATVPLTEVKLLTTGQDVAATVTGSKDALTGTVSRIGITNQSETSTPSYDVTVTLDDTDSTLFDGASAQMSVAVASAKGATVVPTSAITTSGTKHTVQVLDGGKVSTVDVQLGAVGTALTEVTSGVKVGQQVVLADLDQAISSDDSTDSTSGLSGIGGSGDSNGGGFQGGGPGGFSGGGPGGDRG</sequence>
<organism evidence="3 4">
    <name type="scientific">Luteimicrobium subarcticum</name>
    <dbReference type="NCBI Taxonomy" id="620910"/>
    <lineage>
        <taxon>Bacteria</taxon>
        <taxon>Bacillati</taxon>
        <taxon>Actinomycetota</taxon>
        <taxon>Actinomycetes</taxon>
        <taxon>Micrococcales</taxon>
        <taxon>Luteimicrobium</taxon>
    </lineage>
</organism>
<dbReference type="RefSeq" id="WP_100350728.1">
    <property type="nucleotide sequence ID" value="NZ_PGTZ01000010.1"/>
</dbReference>
<name>A0A2M8W6Z0_9MICO</name>
<feature type="compositionally biased region" description="Gly residues" evidence="1">
    <location>
        <begin position="171"/>
        <end position="183"/>
    </location>
</feature>
<feature type="compositionally biased region" description="Gly residues" evidence="1">
    <location>
        <begin position="456"/>
        <end position="465"/>
    </location>
</feature>
<evidence type="ECO:0000313" key="4">
    <source>
        <dbReference type="Proteomes" id="UP000231586"/>
    </source>
</evidence>
<feature type="compositionally biased region" description="Gly residues" evidence="1">
    <location>
        <begin position="281"/>
        <end position="291"/>
    </location>
</feature>
<feature type="region of interest" description="Disordered" evidence="1">
    <location>
        <begin position="1"/>
        <end position="41"/>
    </location>
</feature>
<dbReference type="EMBL" id="PGTZ01000010">
    <property type="protein sequence ID" value="PJI86700.1"/>
    <property type="molecule type" value="Genomic_DNA"/>
</dbReference>
<evidence type="ECO:0000256" key="1">
    <source>
        <dbReference type="SAM" id="MobiDB-lite"/>
    </source>
</evidence>
<feature type="region of interest" description="Disordered" evidence="1">
    <location>
        <begin position="161"/>
        <end position="199"/>
    </location>
</feature>
<feature type="region of interest" description="Disordered" evidence="1">
    <location>
        <begin position="352"/>
        <end position="465"/>
    </location>
</feature>